<dbReference type="AlphaFoldDB" id="A0A1F6DBH3"/>
<reference evidence="3 4" key="1">
    <citation type="journal article" date="2016" name="Nat. Commun.">
        <title>Thousands of microbial genomes shed light on interconnected biogeochemical processes in an aquifer system.</title>
        <authorList>
            <person name="Anantharaman K."/>
            <person name="Brown C.T."/>
            <person name="Hug L.A."/>
            <person name="Sharon I."/>
            <person name="Castelle C.J."/>
            <person name="Probst A.J."/>
            <person name="Thomas B.C."/>
            <person name="Singh A."/>
            <person name="Wilkins M.J."/>
            <person name="Karaoz U."/>
            <person name="Brodie E.L."/>
            <person name="Williams K.H."/>
            <person name="Hubbard S.S."/>
            <person name="Banfield J.F."/>
        </authorList>
    </citation>
    <scope>NUCLEOTIDE SEQUENCE [LARGE SCALE GENOMIC DNA]</scope>
</reference>
<comment type="caution">
    <text evidence="3">The sequence shown here is derived from an EMBL/GenBank/DDBJ whole genome shotgun (WGS) entry which is preliminary data.</text>
</comment>
<dbReference type="EMBL" id="MFLA01000033">
    <property type="protein sequence ID" value="OGG58382.1"/>
    <property type="molecule type" value="Genomic_DNA"/>
</dbReference>
<evidence type="ECO:0000313" key="4">
    <source>
        <dbReference type="Proteomes" id="UP000176377"/>
    </source>
</evidence>
<evidence type="ECO:0000313" key="3">
    <source>
        <dbReference type="EMBL" id="OGG58382.1"/>
    </source>
</evidence>
<dbReference type="SUPFAM" id="SSF47090">
    <property type="entry name" value="PGBD-like"/>
    <property type="match status" value="1"/>
</dbReference>
<proteinExistence type="predicted"/>
<organism evidence="3 4">
    <name type="scientific">Candidatus Kaiserbacteria bacterium RIFCSPHIGHO2_01_FULL_56_24</name>
    <dbReference type="NCBI Taxonomy" id="1798487"/>
    <lineage>
        <taxon>Bacteria</taxon>
        <taxon>Candidatus Kaiseribacteriota</taxon>
    </lineage>
</organism>
<feature type="domain" description="Peptidoglycan binding-like" evidence="2">
    <location>
        <begin position="157"/>
        <end position="203"/>
    </location>
</feature>
<dbReference type="InterPro" id="IPR002477">
    <property type="entry name" value="Peptidoglycan-bd-like"/>
</dbReference>
<feature type="signal peptide" evidence="1">
    <location>
        <begin position="1"/>
        <end position="23"/>
    </location>
</feature>
<accession>A0A1F6DBH3</accession>
<sequence>MTSRLLSALLSFALSLFPLVAAAQTFTLQTESTSTISYKLQQLLLPYALPSSAPWDTLVQPSYDDAIGKLEAVLQNKQIMTAVQAFASSTVNALATSSPDQAVIDTLLSQVAALQQQISALMNAQSASTPPPSESASTTSIIECPKIARLLAFGASGIDVTNLQIYLASQGLLETSSATGFFGKLTEAAVQAWQTTMGIVTEGTPATTGFGAIGPKTRAALAECR</sequence>
<gene>
    <name evidence="3" type="ORF">A2765_05535</name>
</gene>
<dbReference type="InterPro" id="IPR036366">
    <property type="entry name" value="PGBDSf"/>
</dbReference>
<name>A0A1F6DBH3_9BACT</name>
<feature type="chain" id="PRO_5009523823" description="Peptidoglycan binding-like domain-containing protein" evidence="1">
    <location>
        <begin position="24"/>
        <end position="225"/>
    </location>
</feature>
<protein>
    <recommendedName>
        <fullName evidence="2">Peptidoglycan binding-like domain-containing protein</fullName>
    </recommendedName>
</protein>
<dbReference type="Pfam" id="PF01471">
    <property type="entry name" value="PG_binding_1"/>
    <property type="match status" value="1"/>
</dbReference>
<evidence type="ECO:0000259" key="2">
    <source>
        <dbReference type="Pfam" id="PF01471"/>
    </source>
</evidence>
<dbReference type="Gene3D" id="1.10.101.10">
    <property type="entry name" value="PGBD-like superfamily/PGBD"/>
    <property type="match status" value="1"/>
</dbReference>
<keyword evidence="1" id="KW-0732">Signal</keyword>
<dbReference type="Proteomes" id="UP000176377">
    <property type="component" value="Unassembled WGS sequence"/>
</dbReference>
<evidence type="ECO:0000256" key="1">
    <source>
        <dbReference type="SAM" id="SignalP"/>
    </source>
</evidence>
<dbReference type="InterPro" id="IPR036365">
    <property type="entry name" value="PGBD-like_sf"/>
</dbReference>